<keyword evidence="3" id="KW-1185">Reference proteome</keyword>
<evidence type="ECO:0000313" key="2">
    <source>
        <dbReference type="EMBL" id="PKU41558.1"/>
    </source>
</evidence>
<evidence type="ECO:0000256" key="1">
    <source>
        <dbReference type="SAM" id="MobiDB-lite"/>
    </source>
</evidence>
<name>A0A2I0U663_LIMLA</name>
<evidence type="ECO:0000313" key="3">
    <source>
        <dbReference type="Proteomes" id="UP000233556"/>
    </source>
</evidence>
<feature type="region of interest" description="Disordered" evidence="1">
    <location>
        <begin position="51"/>
        <end position="115"/>
    </location>
</feature>
<feature type="compositionally biased region" description="Basic residues" evidence="1">
    <location>
        <begin position="60"/>
        <end position="108"/>
    </location>
</feature>
<proteinExistence type="predicted"/>
<protein>
    <submittedName>
        <fullName evidence="2">Uncharacterized protein</fullName>
    </submittedName>
</protein>
<dbReference type="Proteomes" id="UP000233556">
    <property type="component" value="Unassembled WGS sequence"/>
</dbReference>
<sequence length="115" mass="13752">MEPIFFAKSLICQEHPLQKNSPGCPGSIINLHSEPDSDFSEIWSSHHTALIHAAHIERPGRKRKRRKRRKRKRRKRRKRKGKRKRKKKKSMKGKKERKKIKKYKRKKGIGGQPNR</sequence>
<reference evidence="3" key="1">
    <citation type="submission" date="2017-11" db="EMBL/GenBank/DDBJ databases">
        <authorList>
            <person name="Lima N.C."/>
            <person name="Parody-Merino A.M."/>
            <person name="Battley P.F."/>
            <person name="Fidler A.E."/>
            <person name="Prosdocimi F."/>
        </authorList>
    </citation>
    <scope>NUCLEOTIDE SEQUENCE [LARGE SCALE GENOMIC DNA]</scope>
</reference>
<reference evidence="3" key="2">
    <citation type="submission" date="2017-12" db="EMBL/GenBank/DDBJ databases">
        <title>Genome sequence of the Bar-tailed Godwit (Limosa lapponica baueri).</title>
        <authorList>
            <person name="Lima N.C.B."/>
            <person name="Parody-Merino A.M."/>
            <person name="Battley P.F."/>
            <person name="Fidler A.E."/>
            <person name="Prosdocimi F."/>
        </authorList>
    </citation>
    <scope>NUCLEOTIDE SEQUENCE [LARGE SCALE GENOMIC DNA]</scope>
</reference>
<accession>A0A2I0U663</accession>
<dbReference type="EMBL" id="KZ506101">
    <property type="protein sequence ID" value="PKU41558.1"/>
    <property type="molecule type" value="Genomic_DNA"/>
</dbReference>
<dbReference type="AlphaFoldDB" id="A0A2I0U663"/>
<organism evidence="2 3">
    <name type="scientific">Limosa lapponica baueri</name>
    <dbReference type="NCBI Taxonomy" id="1758121"/>
    <lineage>
        <taxon>Eukaryota</taxon>
        <taxon>Metazoa</taxon>
        <taxon>Chordata</taxon>
        <taxon>Craniata</taxon>
        <taxon>Vertebrata</taxon>
        <taxon>Euteleostomi</taxon>
        <taxon>Archelosauria</taxon>
        <taxon>Archosauria</taxon>
        <taxon>Dinosauria</taxon>
        <taxon>Saurischia</taxon>
        <taxon>Theropoda</taxon>
        <taxon>Coelurosauria</taxon>
        <taxon>Aves</taxon>
        <taxon>Neognathae</taxon>
        <taxon>Neoaves</taxon>
        <taxon>Charadriiformes</taxon>
        <taxon>Scolopacidae</taxon>
        <taxon>Limosa</taxon>
    </lineage>
</organism>
<gene>
    <name evidence="2" type="ORF">llap_8133</name>
</gene>